<evidence type="ECO:0008006" key="3">
    <source>
        <dbReference type="Google" id="ProtNLM"/>
    </source>
</evidence>
<evidence type="ECO:0000313" key="2">
    <source>
        <dbReference type="Proteomes" id="UP000242913"/>
    </source>
</evidence>
<sequence length="72" mass="8167">MSVTQEQLWDFGPEPLGPRCTVLGVVVVTGQSLLDCHHPPVCLTRYSLMLQCWKREPDKRPVFADISKDLDI</sequence>
<evidence type="ECO:0000313" key="1">
    <source>
        <dbReference type="EMBL" id="OZC06214.1"/>
    </source>
</evidence>
<reference evidence="1 2" key="1">
    <citation type="submission" date="2015-12" db="EMBL/GenBank/DDBJ databases">
        <title>Draft genome of the nematode, Onchocerca flexuosa.</title>
        <authorList>
            <person name="Mitreva M."/>
        </authorList>
    </citation>
    <scope>NUCLEOTIDE SEQUENCE [LARGE SCALE GENOMIC DNA]</scope>
    <source>
        <strain evidence="1">Red Deer</strain>
    </source>
</reference>
<organism evidence="1 2">
    <name type="scientific">Onchocerca flexuosa</name>
    <dbReference type="NCBI Taxonomy" id="387005"/>
    <lineage>
        <taxon>Eukaryota</taxon>
        <taxon>Metazoa</taxon>
        <taxon>Ecdysozoa</taxon>
        <taxon>Nematoda</taxon>
        <taxon>Chromadorea</taxon>
        <taxon>Rhabditida</taxon>
        <taxon>Spirurina</taxon>
        <taxon>Spiruromorpha</taxon>
        <taxon>Filarioidea</taxon>
        <taxon>Onchocercidae</taxon>
        <taxon>Onchocerca</taxon>
    </lineage>
</organism>
<dbReference type="Proteomes" id="UP000242913">
    <property type="component" value="Unassembled WGS sequence"/>
</dbReference>
<proteinExistence type="predicted"/>
<dbReference type="AlphaFoldDB" id="A0A238BMF1"/>
<gene>
    <name evidence="1" type="ORF">X798_06801</name>
</gene>
<protein>
    <recommendedName>
        <fullName evidence="3">Pkinase_Tyr domain-containing protein</fullName>
    </recommendedName>
</protein>
<keyword evidence="2" id="KW-1185">Reference proteome</keyword>
<name>A0A238BMF1_9BILA</name>
<dbReference type="EMBL" id="KZ270173">
    <property type="protein sequence ID" value="OZC06214.1"/>
    <property type="molecule type" value="Genomic_DNA"/>
</dbReference>
<accession>A0A238BMF1</accession>
<dbReference type="OrthoDB" id="28230at2759"/>